<evidence type="ECO:0000313" key="2">
    <source>
        <dbReference type="Proteomes" id="UP000243542"/>
    </source>
</evidence>
<keyword evidence="2" id="KW-1185">Reference proteome</keyword>
<dbReference type="AlphaFoldDB" id="A0A2A9FGE2"/>
<reference evidence="1 2" key="1">
    <citation type="submission" date="2017-10" db="EMBL/GenBank/DDBJ databases">
        <title>Sequencing the genomes of 1000 actinobacteria strains.</title>
        <authorList>
            <person name="Klenk H.-P."/>
        </authorList>
    </citation>
    <scope>NUCLEOTIDE SEQUENCE [LARGE SCALE GENOMIC DNA]</scope>
    <source>
        <strain evidence="1 2">DSM 46092</strain>
    </source>
</reference>
<protein>
    <submittedName>
        <fullName evidence="1">Uncharacterized protein</fullName>
    </submittedName>
</protein>
<comment type="caution">
    <text evidence="1">The sequence shown here is derived from an EMBL/GenBank/DDBJ whole genome shotgun (WGS) entry which is preliminary data.</text>
</comment>
<evidence type="ECO:0000313" key="1">
    <source>
        <dbReference type="EMBL" id="PFG49993.1"/>
    </source>
</evidence>
<gene>
    <name evidence="1" type="ORF">ATK36_5189</name>
</gene>
<proteinExistence type="predicted"/>
<dbReference type="EMBL" id="PDJK01000002">
    <property type="protein sequence ID" value="PFG49993.1"/>
    <property type="molecule type" value="Genomic_DNA"/>
</dbReference>
<dbReference type="Proteomes" id="UP000243542">
    <property type="component" value="Unassembled WGS sequence"/>
</dbReference>
<accession>A0A2A9FGE2</accession>
<sequence length="33" mass="3567">MLAELKNLNQLAIDAGGNFYLTGCGWVRKVSAL</sequence>
<organism evidence="1 2">
    <name type="scientific">Amycolatopsis sulphurea</name>
    <dbReference type="NCBI Taxonomy" id="76022"/>
    <lineage>
        <taxon>Bacteria</taxon>
        <taxon>Bacillati</taxon>
        <taxon>Actinomycetota</taxon>
        <taxon>Actinomycetes</taxon>
        <taxon>Pseudonocardiales</taxon>
        <taxon>Pseudonocardiaceae</taxon>
        <taxon>Amycolatopsis</taxon>
    </lineage>
</organism>
<name>A0A2A9FGE2_9PSEU</name>